<protein>
    <recommendedName>
        <fullName evidence="6">Large ribosomal subunit protein bL21</fullName>
    </recommendedName>
</protein>
<evidence type="ECO:0000256" key="5">
    <source>
        <dbReference type="ARBA" id="ARBA00023274"/>
    </source>
</evidence>
<evidence type="ECO:0000256" key="1">
    <source>
        <dbReference type="ARBA" id="ARBA00008563"/>
    </source>
</evidence>
<keyword evidence="5 6" id="KW-0687">Ribonucleoprotein</keyword>
<dbReference type="NCBIfam" id="TIGR00061">
    <property type="entry name" value="L21"/>
    <property type="match status" value="1"/>
</dbReference>
<comment type="similarity">
    <text evidence="1 6 7">Belongs to the bacterial ribosomal protein bL21 family.</text>
</comment>
<dbReference type="OrthoDB" id="9813334at2"/>
<dbReference type="GO" id="GO:0005840">
    <property type="term" value="C:ribosome"/>
    <property type="evidence" value="ECO:0007669"/>
    <property type="project" value="UniProtKB-KW"/>
</dbReference>
<proteinExistence type="inferred from homology"/>
<dbReference type="RefSeq" id="WP_133442198.1">
    <property type="nucleotide sequence ID" value="NZ_CP034726.1"/>
</dbReference>
<dbReference type="PANTHER" id="PTHR21349:SF0">
    <property type="entry name" value="LARGE RIBOSOMAL SUBUNIT PROTEIN BL21M"/>
    <property type="match status" value="1"/>
</dbReference>
<organism evidence="8 9">
    <name type="scientific">Acetilactobacillus jinshanensis</name>
    <dbReference type="NCBI Taxonomy" id="1720083"/>
    <lineage>
        <taxon>Bacteria</taxon>
        <taxon>Bacillati</taxon>
        <taxon>Bacillota</taxon>
        <taxon>Bacilli</taxon>
        <taxon>Lactobacillales</taxon>
        <taxon>Lactobacillaceae</taxon>
        <taxon>Acetilactobacillus</taxon>
    </lineage>
</organism>
<dbReference type="Pfam" id="PF00829">
    <property type="entry name" value="Ribosomal_L21p"/>
    <property type="match status" value="1"/>
</dbReference>
<dbReference type="PROSITE" id="PS01169">
    <property type="entry name" value="RIBOSOMAL_L21"/>
    <property type="match status" value="1"/>
</dbReference>
<dbReference type="HAMAP" id="MF_01363">
    <property type="entry name" value="Ribosomal_bL21"/>
    <property type="match status" value="1"/>
</dbReference>
<evidence type="ECO:0000256" key="6">
    <source>
        <dbReference type="HAMAP-Rule" id="MF_01363"/>
    </source>
</evidence>
<keyword evidence="4 6" id="KW-0689">Ribosomal protein</keyword>
<dbReference type="GO" id="GO:0003735">
    <property type="term" value="F:structural constituent of ribosome"/>
    <property type="evidence" value="ECO:0007669"/>
    <property type="project" value="InterPro"/>
</dbReference>
<name>A0A4P6ZN53_9LACO</name>
<reference evidence="9" key="1">
    <citation type="submission" date="2018-12" db="EMBL/GenBank/DDBJ databases">
        <title>A new species of lactobacillus.</title>
        <authorList>
            <person name="Jian Y."/>
            <person name="Xin L."/>
            <person name="Hong Z.J."/>
            <person name="Ming L.Z."/>
            <person name="Hong X.Z."/>
        </authorList>
    </citation>
    <scope>NUCLEOTIDE SEQUENCE [LARGE SCALE GENOMIC DNA]</scope>
    <source>
        <strain evidence="9">HSLZ-75</strain>
    </source>
</reference>
<evidence type="ECO:0000256" key="2">
    <source>
        <dbReference type="ARBA" id="ARBA00022730"/>
    </source>
</evidence>
<dbReference type="AlphaFoldDB" id="A0A4P6ZN53"/>
<dbReference type="InterPro" id="IPR036164">
    <property type="entry name" value="bL21-like_sf"/>
</dbReference>
<dbReference type="GO" id="GO:0006412">
    <property type="term" value="P:translation"/>
    <property type="evidence" value="ECO:0007669"/>
    <property type="project" value="UniProtKB-UniRule"/>
</dbReference>
<dbReference type="GO" id="GO:0019843">
    <property type="term" value="F:rRNA binding"/>
    <property type="evidence" value="ECO:0007669"/>
    <property type="project" value="UniProtKB-UniRule"/>
</dbReference>
<evidence type="ECO:0000256" key="4">
    <source>
        <dbReference type="ARBA" id="ARBA00022980"/>
    </source>
</evidence>
<dbReference type="SUPFAM" id="SSF141091">
    <property type="entry name" value="L21p-like"/>
    <property type="match status" value="1"/>
</dbReference>
<keyword evidence="9" id="KW-1185">Reference proteome</keyword>
<evidence type="ECO:0000256" key="3">
    <source>
        <dbReference type="ARBA" id="ARBA00022884"/>
    </source>
</evidence>
<dbReference type="EMBL" id="CP034726">
    <property type="protein sequence ID" value="QBP18640.1"/>
    <property type="molecule type" value="Genomic_DNA"/>
</dbReference>
<dbReference type="InterPro" id="IPR018258">
    <property type="entry name" value="Ribosomal_bL21_CS"/>
</dbReference>
<dbReference type="InterPro" id="IPR001787">
    <property type="entry name" value="Ribosomal_bL21"/>
</dbReference>
<dbReference type="Proteomes" id="UP000294321">
    <property type="component" value="Chromosome"/>
</dbReference>
<comment type="subunit">
    <text evidence="6">Part of the 50S ribosomal subunit. Contacts protein L20.</text>
</comment>
<evidence type="ECO:0000313" key="8">
    <source>
        <dbReference type="EMBL" id="QBP18640.1"/>
    </source>
</evidence>
<dbReference type="InterPro" id="IPR028909">
    <property type="entry name" value="bL21-like"/>
</dbReference>
<evidence type="ECO:0000313" key="9">
    <source>
        <dbReference type="Proteomes" id="UP000294321"/>
    </source>
</evidence>
<dbReference type="KEGG" id="lji:ELX58_05740"/>
<gene>
    <name evidence="6 8" type="primary">rplU</name>
    <name evidence="8" type="ORF">ELX58_05740</name>
</gene>
<dbReference type="GO" id="GO:0005737">
    <property type="term" value="C:cytoplasm"/>
    <property type="evidence" value="ECO:0007669"/>
    <property type="project" value="UniProtKB-ARBA"/>
</dbReference>
<accession>A0A4P6ZN53</accession>
<dbReference type="GO" id="GO:1990904">
    <property type="term" value="C:ribonucleoprotein complex"/>
    <property type="evidence" value="ECO:0007669"/>
    <property type="project" value="UniProtKB-KW"/>
</dbReference>
<comment type="function">
    <text evidence="6 7">This protein binds to 23S rRNA in the presence of protein L20.</text>
</comment>
<evidence type="ECO:0000256" key="7">
    <source>
        <dbReference type="RuleBase" id="RU000562"/>
    </source>
</evidence>
<sequence length="102" mass="10989">MYAVIVTGGKQYRVAKGDTVYVEKLNAKKGDKVTFKNVVFVGGKSVKIGTPTVSGASVEGSVVKQGKNKKVTLFRYHAKKGHHSKKGHRQPYTAVKISAVNA</sequence>
<keyword evidence="3 6" id="KW-0694">RNA-binding</keyword>
<dbReference type="PANTHER" id="PTHR21349">
    <property type="entry name" value="50S RIBOSOMAL PROTEIN L21"/>
    <property type="match status" value="1"/>
</dbReference>
<keyword evidence="2 6" id="KW-0699">rRNA-binding</keyword>